<accession>A0ACB9ZU73</accession>
<sequence length="107" mass="12348">MEEVPAHVHPGPIVPNVLTRQHEYRSVLIWSHMLPNMLGSLIHVLYLNLLEDFDAIDTYDRHVELDPRAALDAMWCTSFDLSQLPTHVLLTYRDQLDFMLASVETAH</sequence>
<dbReference type="Proteomes" id="UP001060085">
    <property type="component" value="Linkage Group LG08"/>
</dbReference>
<name>A0ACB9ZU73_CATRO</name>
<proteinExistence type="predicted"/>
<evidence type="ECO:0000313" key="2">
    <source>
        <dbReference type="Proteomes" id="UP001060085"/>
    </source>
</evidence>
<comment type="caution">
    <text evidence="1">The sequence shown here is derived from an EMBL/GenBank/DDBJ whole genome shotgun (WGS) entry which is preliminary data.</text>
</comment>
<gene>
    <name evidence="1" type="ORF">M9H77_35777</name>
</gene>
<reference evidence="2" key="1">
    <citation type="journal article" date="2023" name="Nat. Plants">
        <title>Single-cell RNA sequencing provides a high-resolution roadmap for understanding the multicellular compartmentation of specialized metabolism.</title>
        <authorList>
            <person name="Sun S."/>
            <person name="Shen X."/>
            <person name="Li Y."/>
            <person name="Li Y."/>
            <person name="Wang S."/>
            <person name="Li R."/>
            <person name="Zhang H."/>
            <person name="Shen G."/>
            <person name="Guo B."/>
            <person name="Wei J."/>
            <person name="Xu J."/>
            <person name="St-Pierre B."/>
            <person name="Chen S."/>
            <person name="Sun C."/>
        </authorList>
    </citation>
    <scope>NUCLEOTIDE SEQUENCE [LARGE SCALE GENOMIC DNA]</scope>
</reference>
<protein>
    <submittedName>
        <fullName evidence="1">Uncharacterized protein</fullName>
    </submittedName>
</protein>
<dbReference type="EMBL" id="CM044708">
    <property type="protein sequence ID" value="KAI5649772.1"/>
    <property type="molecule type" value="Genomic_DNA"/>
</dbReference>
<organism evidence="1 2">
    <name type="scientific">Catharanthus roseus</name>
    <name type="common">Madagascar periwinkle</name>
    <name type="synonym">Vinca rosea</name>
    <dbReference type="NCBI Taxonomy" id="4058"/>
    <lineage>
        <taxon>Eukaryota</taxon>
        <taxon>Viridiplantae</taxon>
        <taxon>Streptophyta</taxon>
        <taxon>Embryophyta</taxon>
        <taxon>Tracheophyta</taxon>
        <taxon>Spermatophyta</taxon>
        <taxon>Magnoliopsida</taxon>
        <taxon>eudicotyledons</taxon>
        <taxon>Gunneridae</taxon>
        <taxon>Pentapetalae</taxon>
        <taxon>asterids</taxon>
        <taxon>lamiids</taxon>
        <taxon>Gentianales</taxon>
        <taxon>Apocynaceae</taxon>
        <taxon>Rauvolfioideae</taxon>
        <taxon>Vinceae</taxon>
        <taxon>Catharanthinae</taxon>
        <taxon>Catharanthus</taxon>
    </lineage>
</organism>
<keyword evidence="2" id="KW-1185">Reference proteome</keyword>
<evidence type="ECO:0000313" key="1">
    <source>
        <dbReference type="EMBL" id="KAI5649772.1"/>
    </source>
</evidence>